<evidence type="ECO:0000256" key="3">
    <source>
        <dbReference type="SAM" id="MobiDB-lite"/>
    </source>
</evidence>
<dbReference type="InterPro" id="IPR052155">
    <property type="entry name" value="Biofilm_reg_signaling"/>
</dbReference>
<sequence>MLLDYKKLMRPGRRHSHPRPSTAISPSEPSAVTQGLAETALEAGLDAMVMIDTEDRVLRFNAAAEALWGLSREQVIGQPVDGLIPELLKEEHRDHIRANRETGHDAQVGRHREVQLMRADGSMRWVSIALSRLPLPEGQGYLAQLRDITEARQQAQGPREALEQCLDAVISIDEANRVTFFNAAAERLWGYERGEVLGQNVNRLVPAEIRHQHDGFVDRHRRSGTDRIVGTSRDVQLFRSDGEPRWVNLALSRFVVEGRQCYTAFVRDITEQRKLRTLMESTLEQALNAVVTIDEHNCVTFFNAAAERLWGYARQEVIGENVKMLVPHAIRDHHDGYVQRNRDTHEDRLVGKTREVEVVRKDGSTTWAALSLARIHLDDSVVFTAFLRDVTEDVAHREAMVARMAEFAEASEQITRFAESIEEIAMNTNLLSLNASIEAARAGEAGRGFSVVAQEVRSLAERASGSAKEIGEVAHHTQDLFTELREALRALEEAARGKAQR</sequence>
<dbReference type="InterPro" id="IPR000700">
    <property type="entry name" value="PAS-assoc_C"/>
</dbReference>
<dbReference type="PROSITE" id="PS50113">
    <property type="entry name" value="PAC"/>
    <property type="match status" value="3"/>
</dbReference>
<dbReference type="AlphaFoldDB" id="A0A510XBT6"/>
<feature type="domain" description="PAS" evidence="5">
    <location>
        <begin position="271"/>
        <end position="327"/>
    </location>
</feature>
<dbReference type="InterPro" id="IPR013767">
    <property type="entry name" value="PAS_fold"/>
</dbReference>
<evidence type="ECO:0000256" key="2">
    <source>
        <dbReference type="PROSITE-ProRule" id="PRU00284"/>
    </source>
</evidence>
<dbReference type="GO" id="GO:0006935">
    <property type="term" value="P:chemotaxis"/>
    <property type="evidence" value="ECO:0007669"/>
    <property type="project" value="InterPro"/>
</dbReference>
<dbReference type="InterPro" id="IPR004089">
    <property type="entry name" value="MCPsignal_dom"/>
</dbReference>
<organism evidence="7 8">
    <name type="scientific">Bisbaumannia pacifica</name>
    <dbReference type="NCBI Taxonomy" id="77098"/>
    <lineage>
        <taxon>Bacteria</taxon>
        <taxon>Pseudomonadati</taxon>
        <taxon>Pseudomonadota</taxon>
        <taxon>Gammaproteobacteria</taxon>
        <taxon>Oceanospirillales</taxon>
        <taxon>Halomonadaceae</taxon>
        <taxon>Bisbaumannia</taxon>
    </lineage>
</organism>
<proteinExistence type="predicted"/>
<dbReference type="Gene3D" id="1.10.287.950">
    <property type="entry name" value="Methyl-accepting chemotaxis protein"/>
    <property type="match status" value="1"/>
</dbReference>
<dbReference type="GO" id="GO:0006355">
    <property type="term" value="P:regulation of DNA-templated transcription"/>
    <property type="evidence" value="ECO:0007669"/>
    <property type="project" value="InterPro"/>
</dbReference>
<dbReference type="SMART" id="SM00086">
    <property type="entry name" value="PAC"/>
    <property type="match status" value="3"/>
</dbReference>
<feature type="domain" description="PAC" evidence="6">
    <location>
        <begin position="352"/>
        <end position="402"/>
    </location>
</feature>
<dbReference type="SUPFAM" id="SSF55785">
    <property type="entry name" value="PYP-like sensor domain (PAS domain)"/>
    <property type="match status" value="3"/>
</dbReference>
<evidence type="ECO:0000256" key="1">
    <source>
        <dbReference type="ARBA" id="ARBA00023224"/>
    </source>
</evidence>
<evidence type="ECO:0000259" key="4">
    <source>
        <dbReference type="PROSITE" id="PS50111"/>
    </source>
</evidence>
<reference evidence="7 8" key="1">
    <citation type="submission" date="2019-07" db="EMBL/GenBank/DDBJ databases">
        <title>Whole genome shotgun sequence of Halomonas pacifica NBRC 102220.</title>
        <authorList>
            <person name="Hosoyama A."/>
            <person name="Uohara A."/>
            <person name="Ohji S."/>
            <person name="Ichikawa N."/>
        </authorList>
    </citation>
    <scope>NUCLEOTIDE SEQUENCE [LARGE SCALE GENOMIC DNA]</scope>
    <source>
        <strain evidence="7 8">NBRC 102220</strain>
    </source>
</reference>
<keyword evidence="8" id="KW-1185">Reference proteome</keyword>
<dbReference type="CDD" id="cd00130">
    <property type="entry name" value="PAS"/>
    <property type="match status" value="3"/>
</dbReference>
<feature type="domain" description="PAS" evidence="5">
    <location>
        <begin position="154"/>
        <end position="214"/>
    </location>
</feature>
<dbReference type="Gene3D" id="3.30.450.20">
    <property type="entry name" value="PAS domain"/>
    <property type="match status" value="3"/>
</dbReference>
<dbReference type="PANTHER" id="PTHR44757">
    <property type="entry name" value="DIGUANYLATE CYCLASE DGCP"/>
    <property type="match status" value="1"/>
</dbReference>
<evidence type="ECO:0000313" key="8">
    <source>
        <dbReference type="Proteomes" id="UP000321275"/>
    </source>
</evidence>
<feature type="domain" description="PAS" evidence="5">
    <location>
        <begin position="33"/>
        <end position="97"/>
    </location>
</feature>
<keyword evidence="1 2" id="KW-0807">Transducer</keyword>
<dbReference type="InterPro" id="IPR000014">
    <property type="entry name" value="PAS"/>
</dbReference>
<feature type="compositionally biased region" description="Basic residues" evidence="3">
    <location>
        <begin position="8"/>
        <end position="18"/>
    </location>
</feature>
<dbReference type="PROSITE" id="PS50112">
    <property type="entry name" value="PAS"/>
    <property type="match status" value="3"/>
</dbReference>
<dbReference type="PROSITE" id="PS50111">
    <property type="entry name" value="CHEMOTAXIS_TRANSDUC_2"/>
    <property type="match status" value="1"/>
</dbReference>
<protein>
    <submittedName>
        <fullName evidence="7">Uncharacterized protein</fullName>
    </submittedName>
</protein>
<accession>A0A510XBT6</accession>
<dbReference type="Pfam" id="PF00989">
    <property type="entry name" value="PAS"/>
    <property type="match status" value="2"/>
</dbReference>
<dbReference type="InterPro" id="IPR001610">
    <property type="entry name" value="PAC"/>
</dbReference>
<dbReference type="SUPFAM" id="SSF58104">
    <property type="entry name" value="Methyl-accepting chemotaxis protein (MCP) signaling domain"/>
    <property type="match status" value="1"/>
</dbReference>
<name>A0A510XBT6_9GAMM</name>
<dbReference type="Pfam" id="PF00015">
    <property type="entry name" value="MCPsignal"/>
    <property type="match status" value="1"/>
</dbReference>
<feature type="domain" description="PAC" evidence="6">
    <location>
        <begin position="231"/>
        <end position="281"/>
    </location>
</feature>
<gene>
    <name evidence="7" type="ORF">HPA02_27740</name>
</gene>
<dbReference type="PANTHER" id="PTHR44757:SF2">
    <property type="entry name" value="BIOFILM ARCHITECTURE MAINTENANCE PROTEIN MBAA"/>
    <property type="match status" value="1"/>
</dbReference>
<evidence type="ECO:0000259" key="5">
    <source>
        <dbReference type="PROSITE" id="PS50112"/>
    </source>
</evidence>
<dbReference type="GO" id="GO:0016020">
    <property type="term" value="C:membrane"/>
    <property type="evidence" value="ECO:0007669"/>
    <property type="project" value="InterPro"/>
</dbReference>
<dbReference type="InterPro" id="IPR004090">
    <property type="entry name" value="Chemotax_Me-accpt_rcpt"/>
</dbReference>
<evidence type="ECO:0000313" key="7">
    <source>
        <dbReference type="EMBL" id="GEK48491.1"/>
    </source>
</evidence>
<feature type="domain" description="Methyl-accepting transducer" evidence="4">
    <location>
        <begin position="398"/>
        <end position="479"/>
    </location>
</feature>
<feature type="region of interest" description="Disordered" evidence="3">
    <location>
        <begin position="8"/>
        <end position="30"/>
    </location>
</feature>
<dbReference type="GO" id="GO:0007165">
    <property type="term" value="P:signal transduction"/>
    <property type="evidence" value="ECO:0007669"/>
    <property type="project" value="UniProtKB-KW"/>
</dbReference>
<dbReference type="GO" id="GO:0004888">
    <property type="term" value="F:transmembrane signaling receptor activity"/>
    <property type="evidence" value="ECO:0007669"/>
    <property type="project" value="InterPro"/>
</dbReference>
<dbReference type="NCBIfam" id="TIGR00229">
    <property type="entry name" value="sensory_box"/>
    <property type="match status" value="3"/>
</dbReference>
<dbReference type="EMBL" id="BJUK01000038">
    <property type="protein sequence ID" value="GEK48491.1"/>
    <property type="molecule type" value="Genomic_DNA"/>
</dbReference>
<comment type="caution">
    <text evidence="7">The sequence shown here is derived from an EMBL/GenBank/DDBJ whole genome shotgun (WGS) entry which is preliminary data.</text>
</comment>
<feature type="domain" description="PAC" evidence="6">
    <location>
        <begin position="110"/>
        <end position="160"/>
    </location>
</feature>
<dbReference type="Pfam" id="PF13426">
    <property type="entry name" value="PAS_9"/>
    <property type="match status" value="1"/>
</dbReference>
<evidence type="ECO:0000259" key="6">
    <source>
        <dbReference type="PROSITE" id="PS50113"/>
    </source>
</evidence>
<dbReference type="Proteomes" id="UP000321275">
    <property type="component" value="Unassembled WGS sequence"/>
</dbReference>
<dbReference type="SMART" id="SM00091">
    <property type="entry name" value="PAS"/>
    <property type="match status" value="3"/>
</dbReference>
<dbReference type="RefSeq" id="WP_222594001.1">
    <property type="nucleotide sequence ID" value="NZ_BJUK01000038.1"/>
</dbReference>
<dbReference type="InterPro" id="IPR035965">
    <property type="entry name" value="PAS-like_dom_sf"/>
</dbReference>
<dbReference type="PRINTS" id="PR00260">
    <property type="entry name" value="CHEMTRNSDUCR"/>
</dbReference>